<evidence type="ECO:0000259" key="2">
    <source>
        <dbReference type="Pfam" id="PF01757"/>
    </source>
</evidence>
<feature type="transmembrane region" description="Helical" evidence="1">
    <location>
        <begin position="97"/>
        <end position="116"/>
    </location>
</feature>
<keyword evidence="1" id="KW-0812">Transmembrane</keyword>
<feature type="transmembrane region" description="Helical" evidence="1">
    <location>
        <begin position="238"/>
        <end position="259"/>
    </location>
</feature>
<feature type="transmembrane region" description="Helical" evidence="1">
    <location>
        <begin position="21"/>
        <end position="43"/>
    </location>
</feature>
<name>A0ABX0JTY1_9PROT</name>
<protein>
    <submittedName>
        <fullName evidence="3">Acyltransferase family protein</fullName>
    </submittedName>
</protein>
<dbReference type="InterPro" id="IPR050879">
    <property type="entry name" value="Acyltransferase_3"/>
</dbReference>
<sequence length="390" mass="43000">MSIPGNTIPLQKRTSRLNALQSFRGIAAFAVIINHILACYPTGNTVTDSLFPAIANSHAAVVVFFVLSGFVLSFSLEKCTATVSDVISFYIKRIFRILPLLIVITALSILYTLAPISTRSVSAGNSFLSGLMEHGPLISQVAVIKCFLGLASHYVPQNWTLTTELLVALVFPFFFFISRKDWNWFFCLLLLTLTLSFVATYQSGGVWLPAIYTVDFVIGIGCYRLWQERGGVSHSSSSPVFLIGLAALLLGNPLVHIISGTMPSFHSATVSLIEALAAAMMIFELASGRGMHRFLERPSLVYLGNISYGLYITHFLVLVILARLMNTFLLSVDPAWRWIIMSISVNAVTVVLAACFYPLIELPFNRLGKIIASNVANWTAPKKKSFQLFR</sequence>
<keyword evidence="4" id="KW-1185">Reference proteome</keyword>
<keyword evidence="3" id="KW-0808">Transferase</keyword>
<proteinExistence type="predicted"/>
<feature type="transmembrane region" description="Helical" evidence="1">
    <location>
        <begin position="184"/>
        <end position="201"/>
    </location>
</feature>
<feature type="transmembrane region" description="Helical" evidence="1">
    <location>
        <begin position="55"/>
        <end position="76"/>
    </location>
</feature>
<evidence type="ECO:0000256" key="1">
    <source>
        <dbReference type="SAM" id="Phobius"/>
    </source>
</evidence>
<feature type="domain" description="Acyltransferase 3" evidence="2">
    <location>
        <begin position="19"/>
        <end position="353"/>
    </location>
</feature>
<keyword evidence="1" id="KW-0472">Membrane</keyword>
<feature type="transmembrane region" description="Helical" evidence="1">
    <location>
        <begin position="159"/>
        <end position="177"/>
    </location>
</feature>
<dbReference type="RefSeq" id="WP_173585252.1">
    <property type="nucleotide sequence ID" value="NZ_WOTB01000087.1"/>
</dbReference>
<gene>
    <name evidence="3" type="ORF">GOB93_20645</name>
</gene>
<evidence type="ECO:0000313" key="4">
    <source>
        <dbReference type="Proteomes" id="UP000635278"/>
    </source>
</evidence>
<feature type="transmembrane region" description="Helical" evidence="1">
    <location>
        <begin position="300"/>
        <end position="324"/>
    </location>
</feature>
<feature type="transmembrane region" description="Helical" evidence="1">
    <location>
        <begin position="336"/>
        <end position="360"/>
    </location>
</feature>
<keyword evidence="1" id="KW-1133">Transmembrane helix</keyword>
<accession>A0ABX0JTY1</accession>
<dbReference type="PANTHER" id="PTHR23028">
    <property type="entry name" value="ACETYLTRANSFERASE"/>
    <property type="match status" value="1"/>
</dbReference>
<dbReference type="EMBL" id="WOTB01000087">
    <property type="protein sequence ID" value="NHN86963.1"/>
    <property type="molecule type" value="Genomic_DNA"/>
</dbReference>
<dbReference type="GO" id="GO:0016746">
    <property type="term" value="F:acyltransferase activity"/>
    <property type="evidence" value="ECO:0007669"/>
    <property type="project" value="UniProtKB-KW"/>
</dbReference>
<dbReference type="Pfam" id="PF01757">
    <property type="entry name" value="Acyl_transf_3"/>
    <property type="match status" value="1"/>
</dbReference>
<organism evidence="3 4">
    <name type="scientific">Acetobacter musti</name>
    <dbReference type="NCBI Taxonomy" id="864732"/>
    <lineage>
        <taxon>Bacteria</taxon>
        <taxon>Pseudomonadati</taxon>
        <taxon>Pseudomonadota</taxon>
        <taxon>Alphaproteobacteria</taxon>
        <taxon>Acetobacterales</taxon>
        <taxon>Acetobacteraceae</taxon>
        <taxon>Acetobacter</taxon>
    </lineage>
</organism>
<dbReference type="InterPro" id="IPR002656">
    <property type="entry name" value="Acyl_transf_3_dom"/>
</dbReference>
<evidence type="ECO:0000313" key="3">
    <source>
        <dbReference type="EMBL" id="NHN86963.1"/>
    </source>
</evidence>
<dbReference type="Proteomes" id="UP000635278">
    <property type="component" value="Unassembled WGS sequence"/>
</dbReference>
<reference evidence="3 4" key="1">
    <citation type="journal article" date="2020" name="Int. J. Syst. Evol. Microbiol.">
        <title>Novel acetic acid bacteria from cider fermentations: Acetobacter conturbans sp. nov. and Acetobacter fallax sp. nov.</title>
        <authorList>
            <person name="Sombolestani A.S."/>
            <person name="Cleenwerck I."/>
            <person name="Cnockaert M."/>
            <person name="Borremans W."/>
            <person name="Wieme A.D."/>
            <person name="De Vuyst L."/>
            <person name="Vandamme P."/>
        </authorList>
    </citation>
    <scope>NUCLEOTIDE SEQUENCE [LARGE SCALE GENOMIC DNA]</scope>
    <source>
        <strain evidence="3 4">LMG 30640</strain>
    </source>
</reference>
<keyword evidence="3" id="KW-0012">Acyltransferase</keyword>
<comment type="caution">
    <text evidence="3">The sequence shown here is derived from an EMBL/GenBank/DDBJ whole genome shotgun (WGS) entry which is preliminary data.</text>
</comment>
<feature type="transmembrane region" description="Helical" evidence="1">
    <location>
        <begin position="265"/>
        <end position="288"/>
    </location>
</feature>
<feature type="transmembrane region" description="Helical" evidence="1">
    <location>
        <begin position="207"/>
        <end position="226"/>
    </location>
</feature>